<evidence type="ECO:0000256" key="4">
    <source>
        <dbReference type="ARBA" id="ARBA00023136"/>
    </source>
</evidence>
<comment type="subcellular location">
    <subcellularLocation>
        <location evidence="1">Cell membrane</location>
        <topology evidence="1">Multi-pass membrane protein</topology>
    </subcellularLocation>
</comment>
<evidence type="ECO:0000256" key="2">
    <source>
        <dbReference type="ARBA" id="ARBA00022692"/>
    </source>
</evidence>
<evidence type="ECO:0000256" key="1">
    <source>
        <dbReference type="ARBA" id="ARBA00004651"/>
    </source>
</evidence>
<feature type="transmembrane region" description="Helical" evidence="5">
    <location>
        <begin position="398"/>
        <end position="421"/>
    </location>
</feature>
<feature type="transmembrane region" description="Helical" evidence="5">
    <location>
        <begin position="122"/>
        <end position="153"/>
    </location>
</feature>
<feature type="transmembrane region" description="Helical" evidence="5">
    <location>
        <begin position="331"/>
        <end position="350"/>
    </location>
</feature>
<feature type="transmembrane region" description="Helical" evidence="5">
    <location>
        <begin position="208"/>
        <end position="228"/>
    </location>
</feature>
<comment type="caution">
    <text evidence="7">The sequence shown here is derived from an EMBL/GenBank/DDBJ whole genome shotgun (WGS) entry which is preliminary data.</text>
</comment>
<gene>
    <name evidence="7" type="ORF">NB037_03750</name>
</gene>
<dbReference type="PANTHER" id="PTHR23528:SF1">
    <property type="entry name" value="MAJOR FACILITATOR SUPERFAMILY (MFS) PROFILE DOMAIN-CONTAINING PROTEIN"/>
    <property type="match status" value="1"/>
</dbReference>
<feature type="transmembrane region" description="Helical" evidence="5">
    <location>
        <begin position="297"/>
        <end position="319"/>
    </location>
</feature>
<dbReference type="SUPFAM" id="SSF103473">
    <property type="entry name" value="MFS general substrate transporter"/>
    <property type="match status" value="1"/>
</dbReference>
<evidence type="ECO:0000313" key="7">
    <source>
        <dbReference type="EMBL" id="MCM6761525.1"/>
    </source>
</evidence>
<dbReference type="GO" id="GO:0006814">
    <property type="term" value="P:sodium ion transport"/>
    <property type="evidence" value="ECO:0007669"/>
    <property type="project" value="InterPro"/>
</dbReference>
<dbReference type="EMBL" id="JAMRYM010000007">
    <property type="protein sequence ID" value="MCM6761525.1"/>
    <property type="molecule type" value="Genomic_DNA"/>
</dbReference>
<dbReference type="InterPro" id="IPR011701">
    <property type="entry name" value="MFS"/>
</dbReference>
<dbReference type="InterPro" id="IPR020846">
    <property type="entry name" value="MFS_dom"/>
</dbReference>
<dbReference type="AlphaFoldDB" id="A0A9X2DUX5"/>
<sequence length="452" mass="47208">MNDQDAQPPLPSGGAFPIPGTLAAEDAVQQKAAADLGGPPEPPKVSGGWIALLALGIFGAYLAFVTPIAISLAIQVEALAPGGEEYLGILLGLGSLGSLLVGPLGGQLSDRTRTRLGRRRPWILIGTGIGLVGLTVMAAAPSILVLGIGWVVAQIGWSQTVANFTTLQADKLPENQRGKVGAITGFSTMVAPVFGAVIGGTLAGQPLALFLVPGVIALVLVLVFVLFVKEEDSRTAPAEQTLTAGIVLSKYVFNPRKYPDFSWNWLGRFFFFFGLTLNTSYTAFFFSSRLDLPVDEIGGTVATVGLIGIVGTIIGVFAGGFLSDKLRRRKAFVLGSAVLFAAGSLVMLVAQDLPLLIVGAFMGNLAIGVFSAVDQALFLDVLPERETEAGRFINLTQFATTIPQALAPLVASAILAVSVSVGGERDYSLLYILAAVFTLIGGGVILRVRSVR</sequence>
<reference evidence="7" key="1">
    <citation type="submission" date="2022-06" db="EMBL/GenBank/DDBJ databases">
        <title>Whole genome shotgun sequencing (WGS) of Rathayibacter sp. ZW T2_19, isolated from stored onions (Allium cepa).</title>
        <authorList>
            <person name="Stoll D.A."/>
            <person name="Huch M."/>
        </authorList>
    </citation>
    <scope>NUCLEOTIDE SEQUENCE</scope>
    <source>
        <strain evidence="7">ZW T2_19</strain>
    </source>
</reference>
<protein>
    <submittedName>
        <fullName evidence="7">MFS transporter</fullName>
    </submittedName>
</protein>
<keyword evidence="3 5" id="KW-1133">Transmembrane helix</keyword>
<dbReference type="Pfam" id="PF07690">
    <property type="entry name" value="MFS_1"/>
    <property type="match status" value="1"/>
</dbReference>
<dbReference type="GO" id="GO:0005886">
    <property type="term" value="C:plasma membrane"/>
    <property type="evidence" value="ECO:0007669"/>
    <property type="project" value="UniProtKB-SubCell"/>
</dbReference>
<organism evidence="7 8">
    <name type="scientific">Rathayibacter rubneri</name>
    <dbReference type="NCBI Taxonomy" id="2950106"/>
    <lineage>
        <taxon>Bacteria</taxon>
        <taxon>Bacillati</taxon>
        <taxon>Actinomycetota</taxon>
        <taxon>Actinomycetes</taxon>
        <taxon>Micrococcales</taxon>
        <taxon>Microbacteriaceae</taxon>
        <taxon>Rathayibacter</taxon>
    </lineage>
</organism>
<accession>A0A9X2DUX5</accession>
<dbReference type="Proteomes" id="UP001155240">
    <property type="component" value="Unassembled WGS sequence"/>
</dbReference>
<dbReference type="InterPro" id="IPR018043">
    <property type="entry name" value="Na/Gal_symport_CS"/>
</dbReference>
<evidence type="ECO:0000313" key="8">
    <source>
        <dbReference type="Proteomes" id="UP001155240"/>
    </source>
</evidence>
<keyword evidence="8" id="KW-1185">Reference proteome</keyword>
<feature type="transmembrane region" description="Helical" evidence="5">
    <location>
        <begin position="180"/>
        <end position="202"/>
    </location>
</feature>
<evidence type="ECO:0000256" key="3">
    <source>
        <dbReference type="ARBA" id="ARBA00022989"/>
    </source>
</evidence>
<dbReference type="Gene3D" id="1.20.1250.20">
    <property type="entry name" value="MFS general substrate transporter like domains"/>
    <property type="match status" value="1"/>
</dbReference>
<evidence type="ECO:0000259" key="6">
    <source>
        <dbReference type="PROSITE" id="PS50850"/>
    </source>
</evidence>
<dbReference type="PANTHER" id="PTHR23528">
    <property type="match status" value="1"/>
</dbReference>
<dbReference type="RefSeq" id="WP_251943810.1">
    <property type="nucleotide sequence ID" value="NZ_JAMRYM010000007.1"/>
</dbReference>
<proteinExistence type="predicted"/>
<feature type="transmembrane region" description="Helical" evidence="5">
    <location>
        <begin position="427"/>
        <end position="446"/>
    </location>
</feature>
<dbReference type="GO" id="GO:0022857">
    <property type="term" value="F:transmembrane transporter activity"/>
    <property type="evidence" value="ECO:0007669"/>
    <property type="project" value="InterPro"/>
</dbReference>
<feature type="domain" description="Major facilitator superfamily (MFS) profile" evidence="6">
    <location>
        <begin position="49"/>
        <end position="452"/>
    </location>
</feature>
<dbReference type="PROSITE" id="PS00872">
    <property type="entry name" value="NA_GALACTOSIDE_SYMP"/>
    <property type="match status" value="1"/>
</dbReference>
<feature type="transmembrane region" description="Helical" evidence="5">
    <location>
        <begin position="49"/>
        <end position="74"/>
    </location>
</feature>
<name>A0A9X2DUX5_9MICO</name>
<feature type="transmembrane region" description="Helical" evidence="5">
    <location>
        <begin position="356"/>
        <end position="377"/>
    </location>
</feature>
<feature type="transmembrane region" description="Helical" evidence="5">
    <location>
        <begin position="86"/>
        <end position="102"/>
    </location>
</feature>
<dbReference type="PROSITE" id="PS50850">
    <property type="entry name" value="MFS"/>
    <property type="match status" value="1"/>
</dbReference>
<keyword evidence="4 5" id="KW-0472">Membrane</keyword>
<dbReference type="InterPro" id="IPR036259">
    <property type="entry name" value="MFS_trans_sf"/>
</dbReference>
<keyword evidence="2 5" id="KW-0812">Transmembrane</keyword>
<feature type="transmembrane region" description="Helical" evidence="5">
    <location>
        <begin position="265"/>
        <end position="285"/>
    </location>
</feature>
<evidence type="ECO:0000256" key="5">
    <source>
        <dbReference type="SAM" id="Phobius"/>
    </source>
</evidence>